<reference evidence="1" key="1">
    <citation type="journal article" date="2021" name="Proc. Natl. Acad. Sci. U.S.A.">
        <title>A Catalog of Tens of Thousands of Viruses from Human Metagenomes Reveals Hidden Associations with Chronic Diseases.</title>
        <authorList>
            <person name="Tisza M.J."/>
            <person name="Buck C.B."/>
        </authorList>
    </citation>
    <scope>NUCLEOTIDE SEQUENCE</scope>
    <source>
        <strain evidence="1">CtaNW81</strain>
    </source>
</reference>
<proteinExistence type="predicted"/>
<evidence type="ECO:0000313" key="1">
    <source>
        <dbReference type="EMBL" id="DAD77447.1"/>
    </source>
</evidence>
<dbReference type="SUPFAM" id="SSF52309">
    <property type="entry name" value="N-(deoxy)ribosyltransferase-like"/>
    <property type="match status" value="1"/>
</dbReference>
<dbReference type="Gene3D" id="3.40.50.450">
    <property type="match status" value="1"/>
</dbReference>
<protein>
    <submittedName>
        <fullName evidence="1">Nucleoside 2-deoxyribosyltransferase</fullName>
    </submittedName>
</protein>
<organism evidence="1">
    <name type="scientific">Podoviridae sp. ctaNW81</name>
    <dbReference type="NCBI Taxonomy" id="2826562"/>
    <lineage>
        <taxon>Viruses</taxon>
        <taxon>Duplodnaviria</taxon>
        <taxon>Heunggongvirae</taxon>
        <taxon>Uroviricota</taxon>
        <taxon>Caudoviricetes</taxon>
    </lineage>
</organism>
<dbReference type="InterPro" id="IPR007710">
    <property type="entry name" value="Nucleoside_deoxyribTrfase"/>
</dbReference>
<sequence>MDKDYKAYIAGPWFDDYAKEQLEYIKRVYKDNYYITDIDCYFPDEHNDDTPLGVYNSNVENIKDCDFFVALISRKDVGTAYELGIASALNKPIVLVGDNEDTFKSKTNIMLAFCTKFCITKDKFVNYLLNKGWREEDCIKIPNSWEDKE</sequence>
<accession>A0A8S5M5S9</accession>
<name>A0A8S5M5S9_9CAUD</name>
<dbReference type="EMBL" id="BK014826">
    <property type="protein sequence ID" value="DAD77447.1"/>
    <property type="molecule type" value="Genomic_DNA"/>
</dbReference>
<dbReference type="Pfam" id="PF05014">
    <property type="entry name" value="Nuc_deoxyrib_tr"/>
    <property type="match status" value="1"/>
</dbReference>